<dbReference type="GO" id="GO:0140664">
    <property type="term" value="F:ATP-dependent DNA damage sensor activity"/>
    <property type="evidence" value="ECO:0007669"/>
    <property type="project" value="InterPro"/>
</dbReference>
<dbReference type="Proteomes" id="UP000178606">
    <property type="component" value="Unassembled WGS sequence"/>
</dbReference>
<dbReference type="SMART" id="SM00853">
    <property type="entry name" value="MutL_C"/>
    <property type="match status" value="1"/>
</dbReference>
<evidence type="ECO:0000256" key="1">
    <source>
        <dbReference type="ARBA" id="ARBA00006082"/>
    </source>
</evidence>
<dbReference type="InterPro" id="IPR042120">
    <property type="entry name" value="MutL_C_dimsub"/>
</dbReference>
<dbReference type="AlphaFoldDB" id="A0A1F6C3T7"/>
<dbReference type="FunFam" id="3.30.565.10:FF:000003">
    <property type="entry name" value="DNA mismatch repair endonuclease MutL"/>
    <property type="match status" value="1"/>
</dbReference>
<feature type="region of interest" description="Disordered" evidence="5">
    <location>
        <begin position="338"/>
        <end position="383"/>
    </location>
</feature>
<dbReference type="HAMAP" id="MF_00149">
    <property type="entry name" value="DNA_mis_repair"/>
    <property type="match status" value="1"/>
</dbReference>
<dbReference type="PANTHER" id="PTHR10073:SF12">
    <property type="entry name" value="DNA MISMATCH REPAIR PROTEIN MLH1"/>
    <property type="match status" value="1"/>
</dbReference>
<dbReference type="SUPFAM" id="SSF118116">
    <property type="entry name" value="DNA mismatch repair protein MutL"/>
    <property type="match status" value="1"/>
</dbReference>
<name>A0A1F6C3T7_HANXR</name>
<evidence type="ECO:0000256" key="2">
    <source>
        <dbReference type="ARBA" id="ARBA00022763"/>
    </source>
</evidence>
<dbReference type="PANTHER" id="PTHR10073">
    <property type="entry name" value="DNA MISMATCH REPAIR PROTEIN MLH, PMS, MUTL"/>
    <property type="match status" value="1"/>
</dbReference>
<dbReference type="InterPro" id="IPR037198">
    <property type="entry name" value="MutL_C_sf"/>
</dbReference>
<dbReference type="GO" id="GO:0032300">
    <property type="term" value="C:mismatch repair complex"/>
    <property type="evidence" value="ECO:0007669"/>
    <property type="project" value="InterPro"/>
</dbReference>
<sequence length="604" mass="66271">MPTRIHILPDDLANKIAAGEVVERPAAVVKELVENAVDAGADRIVIDVAAGGRETIRVSDNGCGMGRDDLLLALERHATSKIRTLSDLGAISTLGFRGEALPSIASVSRMALESRTGEEEAGTRVSVEGGRVKEVSAVGRDVGTTATVHGLFYNVPARRKFLKGIETEMRHIVACVSQIGLAYPALSITLSHNGRPVLRLGQADRKRRVEEVFGLDVGREAVEAEAEAEGMRVHGFLGRPTFVRRSGACQALLVNGRPIQSRTLAHAVYDGYGGLIARGDYPFYALYLEIPPGEVDVNVHPTKREVRFADERRVYQMISATVRRALREADVIPEVSPQAFEREAPAGPAVAPGSYETKADPVSTAQEMTRPYEGGRRRRSRSAALDLDLQMSLPLIGRKSSEPEDAPEGREAGEAGTETAAVWQLHETYILAEIKNGLILIDQHVAHERVIYEETLRGFRSQPTPGQQLLFPLTVSLSLTEMAFLREVFPLLEQLGFGIRDLGGNSVVVDAIPSGLRQWEDGKLLKEIVEDLQEAGRSRSGLEERVATSYACHTAIRAGERLSKREMMTLIDRLFETEDPFVCPHGRPIVIKMSLDEINRRFGR</sequence>
<dbReference type="InterPro" id="IPR038973">
    <property type="entry name" value="MutL/Mlh/Pms-like"/>
</dbReference>
<dbReference type="NCBIfam" id="TIGR00585">
    <property type="entry name" value="mutl"/>
    <property type="match status" value="1"/>
</dbReference>
<evidence type="ECO:0000256" key="3">
    <source>
        <dbReference type="ARBA" id="ARBA00023204"/>
    </source>
</evidence>
<comment type="caution">
    <text evidence="8">The sequence shown here is derived from an EMBL/GenBank/DDBJ whole genome shotgun (WGS) entry which is preliminary data.</text>
</comment>
<evidence type="ECO:0000313" key="8">
    <source>
        <dbReference type="EMBL" id="OGG43457.1"/>
    </source>
</evidence>
<dbReference type="Gene3D" id="3.30.1540.20">
    <property type="entry name" value="MutL, C-terminal domain, dimerisation subdomain"/>
    <property type="match status" value="1"/>
</dbReference>
<gene>
    <name evidence="4" type="primary">mutL</name>
    <name evidence="8" type="ORF">A3F84_02390</name>
</gene>
<protein>
    <recommendedName>
        <fullName evidence="4">DNA mismatch repair protein MutL</fullName>
    </recommendedName>
</protein>
<dbReference type="InterPro" id="IPR036890">
    <property type="entry name" value="HATPase_C_sf"/>
</dbReference>
<accession>A0A1F6C3T7</accession>
<dbReference type="CDD" id="cd16926">
    <property type="entry name" value="HATPase_MutL-MLH-PMS-like"/>
    <property type="match status" value="1"/>
</dbReference>
<dbReference type="Pfam" id="PF08676">
    <property type="entry name" value="MutL_C"/>
    <property type="match status" value="1"/>
</dbReference>
<dbReference type="GO" id="GO:0016887">
    <property type="term" value="F:ATP hydrolysis activity"/>
    <property type="evidence" value="ECO:0007669"/>
    <property type="project" value="InterPro"/>
</dbReference>
<evidence type="ECO:0000313" key="9">
    <source>
        <dbReference type="Proteomes" id="UP000178606"/>
    </source>
</evidence>
<dbReference type="InterPro" id="IPR042121">
    <property type="entry name" value="MutL_C_regsub"/>
</dbReference>
<evidence type="ECO:0000259" key="6">
    <source>
        <dbReference type="SMART" id="SM00853"/>
    </source>
</evidence>
<comment type="similarity">
    <text evidence="1 4">Belongs to the DNA mismatch repair MutL/HexB family.</text>
</comment>
<organism evidence="8 9">
    <name type="scientific">Handelsmanbacteria sp. (strain RIFCSPLOWO2_12_FULL_64_10)</name>
    <dbReference type="NCBI Taxonomy" id="1817868"/>
    <lineage>
        <taxon>Bacteria</taxon>
        <taxon>Candidatus Handelsmaniibacteriota</taxon>
    </lineage>
</organism>
<evidence type="ECO:0000256" key="5">
    <source>
        <dbReference type="SAM" id="MobiDB-lite"/>
    </source>
</evidence>
<proteinExistence type="inferred from homology"/>
<dbReference type="InterPro" id="IPR014790">
    <property type="entry name" value="MutL_C"/>
</dbReference>
<feature type="domain" description="DNA mismatch repair protein S5" evidence="7">
    <location>
        <begin position="209"/>
        <end position="327"/>
    </location>
</feature>
<keyword evidence="3 4" id="KW-0234">DNA repair</keyword>
<dbReference type="SUPFAM" id="SSF55874">
    <property type="entry name" value="ATPase domain of HSP90 chaperone/DNA topoisomerase II/histidine kinase"/>
    <property type="match status" value="1"/>
</dbReference>
<evidence type="ECO:0000256" key="4">
    <source>
        <dbReference type="HAMAP-Rule" id="MF_00149"/>
    </source>
</evidence>
<dbReference type="SMART" id="SM01340">
    <property type="entry name" value="DNA_mis_repair"/>
    <property type="match status" value="1"/>
</dbReference>
<dbReference type="Pfam" id="PF13589">
    <property type="entry name" value="HATPase_c_3"/>
    <property type="match status" value="1"/>
</dbReference>
<feature type="region of interest" description="Disordered" evidence="5">
    <location>
        <begin position="396"/>
        <end position="417"/>
    </location>
</feature>
<dbReference type="InterPro" id="IPR013507">
    <property type="entry name" value="DNA_mismatch_S5_2-like"/>
</dbReference>
<dbReference type="InterPro" id="IPR020568">
    <property type="entry name" value="Ribosomal_Su5_D2-typ_SF"/>
</dbReference>
<dbReference type="EMBL" id="MFKF01000434">
    <property type="protein sequence ID" value="OGG43457.1"/>
    <property type="molecule type" value="Genomic_DNA"/>
</dbReference>
<dbReference type="GO" id="GO:0006298">
    <property type="term" value="P:mismatch repair"/>
    <property type="evidence" value="ECO:0007669"/>
    <property type="project" value="UniProtKB-UniRule"/>
</dbReference>
<dbReference type="InterPro" id="IPR014762">
    <property type="entry name" value="DNA_mismatch_repair_CS"/>
</dbReference>
<dbReference type="Gene3D" id="3.30.565.10">
    <property type="entry name" value="Histidine kinase-like ATPase, C-terminal domain"/>
    <property type="match status" value="1"/>
</dbReference>
<reference evidence="8 9" key="1">
    <citation type="journal article" date="2016" name="Nat. Commun.">
        <title>Thousands of microbial genomes shed light on interconnected biogeochemical processes in an aquifer system.</title>
        <authorList>
            <person name="Anantharaman K."/>
            <person name="Brown C.T."/>
            <person name="Hug L.A."/>
            <person name="Sharon I."/>
            <person name="Castelle C.J."/>
            <person name="Probst A.J."/>
            <person name="Thomas B.C."/>
            <person name="Singh A."/>
            <person name="Wilkins M.J."/>
            <person name="Karaoz U."/>
            <person name="Brodie E.L."/>
            <person name="Williams K.H."/>
            <person name="Hubbard S.S."/>
            <person name="Banfield J.F."/>
        </authorList>
    </citation>
    <scope>NUCLEOTIDE SEQUENCE [LARGE SCALE GENOMIC DNA]</scope>
    <source>
        <strain evidence="9">RIFCSPLOWO2_12_FULL_64_10</strain>
    </source>
</reference>
<dbReference type="CDD" id="cd00782">
    <property type="entry name" value="MutL_Trans"/>
    <property type="match status" value="1"/>
</dbReference>
<dbReference type="Gene3D" id="3.30.230.10">
    <property type="match status" value="1"/>
</dbReference>
<dbReference type="InterPro" id="IPR020667">
    <property type="entry name" value="DNA_mismatch_repair_MutL"/>
</dbReference>
<feature type="compositionally biased region" description="Basic and acidic residues" evidence="5">
    <location>
        <begin position="399"/>
        <end position="413"/>
    </location>
</feature>
<comment type="function">
    <text evidence="4">This protein is involved in the repair of mismatches in DNA. It is required for dam-dependent methyl-directed DNA mismatch repair. May act as a 'molecular matchmaker', a protein that promotes the formation of a stable complex between two or more DNA-binding proteins in an ATP-dependent manner without itself being part of a final effector complex.</text>
</comment>
<dbReference type="GO" id="GO:0005524">
    <property type="term" value="F:ATP binding"/>
    <property type="evidence" value="ECO:0007669"/>
    <property type="project" value="InterPro"/>
</dbReference>
<keyword evidence="2 4" id="KW-0227">DNA damage</keyword>
<dbReference type="InterPro" id="IPR014721">
    <property type="entry name" value="Ribsml_uS5_D2-typ_fold_subgr"/>
</dbReference>
<feature type="domain" description="MutL C-terminal dimerisation" evidence="6">
    <location>
        <begin position="421"/>
        <end position="562"/>
    </location>
</feature>
<dbReference type="PROSITE" id="PS00058">
    <property type="entry name" value="DNA_MISMATCH_REPAIR_1"/>
    <property type="match status" value="1"/>
</dbReference>
<dbReference type="Pfam" id="PF01119">
    <property type="entry name" value="DNA_mis_repair"/>
    <property type="match status" value="1"/>
</dbReference>
<evidence type="ECO:0000259" key="7">
    <source>
        <dbReference type="SMART" id="SM01340"/>
    </source>
</evidence>
<dbReference type="Gene3D" id="3.30.1370.100">
    <property type="entry name" value="MutL, C-terminal domain, regulatory subdomain"/>
    <property type="match status" value="1"/>
</dbReference>
<dbReference type="SUPFAM" id="SSF54211">
    <property type="entry name" value="Ribosomal protein S5 domain 2-like"/>
    <property type="match status" value="1"/>
</dbReference>
<dbReference type="GO" id="GO:0030983">
    <property type="term" value="F:mismatched DNA binding"/>
    <property type="evidence" value="ECO:0007669"/>
    <property type="project" value="InterPro"/>
</dbReference>
<dbReference type="InterPro" id="IPR002099">
    <property type="entry name" value="MutL/Mlh/PMS"/>
</dbReference>